<dbReference type="InterPro" id="IPR032710">
    <property type="entry name" value="NTF2-like_dom_sf"/>
</dbReference>
<dbReference type="PATRIC" id="fig|1565605.3.peg.923"/>
<keyword evidence="4" id="KW-1185">Reference proteome</keyword>
<dbReference type="AlphaFoldDB" id="A0A0C5JC20"/>
<dbReference type="GO" id="GO:0051213">
    <property type="term" value="F:dioxygenase activity"/>
    <property type="evidence" value="ECO:0007669"/>
    <property type="project" value="UniProtKB-KW"/>
</dbReference>
<sequence>MTVAAWHSVLRFLGQEAKHLDDKDWDAWLALYAPDVDYWVPAWDSDGTLVTDPTKHVSLIYYKNRGGLEDRVFRIRTGRSASSTPLARTSHQFQLIDLSEPDDVVLARTNWVVHTVTEHAVRSYFGTAHYTLKPHNDSWLIHAKKTIVLNDRIDQVLDVFHI</sequence>
<dbReference type="PANTHER" id="PTHR41534:SF1">
    <property type="entry name" value="BLR3401 PROTEIN"/>
    <property type="match status" value="1"/>
</dbReference>
<dbReference type="GO" id="GO:0019380">
    <property type="term" value="P:3-phenylpropionate catabolic process"/>
    <property type="evidence" value="ECO:0007669"/>
    <property type="project" value="TreeGrafter"/>
</dbReference>
<evidence type="ECO:0000256" key="2">
    <source>
        <dbReference type="ARBA" id="ARBA00023002"/>
    </source>
</evidence>
<dbReference type="EMBL" id="CP010554">
    <property type="protein sequence ID" value="AJP49403.1"/>
    <property type="molecule type" value="Genomic_DNA"/>
</dbReference>
<name>A0A0C5JC20_9PROT</name>
<accession>A0A0C5JC20</accession>
<dbReference type="PANTHER" id="PTHR41534">
    <property type="entry name" value="BLR3401 PROTEIN"/>
    <property type="match status" value="1"/>
</dbReference>
<gene>
    <name evidence="3" type="ORF">PG1C_04390</name>
</gene>
<evidence type="ECO:0000256" key="1">
    <source>
        <dbReference type="ARBA" id="ARBA00009570"/>
    </source>
</evidence>
<dbReference type="STRING" id="1565605.PG1C_04390"/>
<evidence type="ECO:0000313" key="3">
    <source>
        <dbReference type="EMBL" id="AJP49403.1"/>
    </source>
</evidence>
<proteinExistence type="inferred from homology"/>
<keyword evidence="2" id="KW-0560">Oxidoreductase</keyword>
<protein>
    <submittedName>
        <fullName evidence="3">Benzene 1,2-dioxygenase</fullName>
    </submittedName>
</protein>
<dbReference type="HOGENOM" id="CLU_102527_0_1_4"/>
<evidence type="ECO:0000313" key="4">
    <source>
        <dbReference type="Proteomes" id="UP000061603"/>
    </source>
</evidence>
<dbReference type="CDD" id="cd00667">
    <property type="entry name" value="ring_hydroxylating_dioxygenases_beta"/>
    <property type="match status" value="1"/>
</dbReference>
<reference evidence="3 4" key="1">
    <citation type="journal article" date="2015" name="Genome Announc.">
        <title>Complete Genome Sequence of a Novel Bacterium within the Family Rhodocyclaceae That Degrades Polycyclic Aromatic Hydrocarbons.</title>
        <authorList>
            <person name="Singleton D.R."/>
            <person name="Dickey A.N."/>
            <person name="Scholl E.H."/>
            <person name="Wright F.A."/>
            <person name="Aitken M.D."/>
        </authorList>
    </citation>
    <scope>NUCLEOTIDE SEQUENCE [LARGE SCALE GENOMIC DNA]</scope>
    <source>
        <strain evidence="4">PG1-Ca6</strain>
    </source>
</reference>
<comment type="similarity">
    <text evidence="1">Belongs to the bacterial ring-hydroxylating dioxygenase beta subunit family.</text>
</comment>
<dbReference type="SUPFAM" id="SSF54427">
    <property type="entry name" value="NTF2-like"/>
    <property type="match status" value="1"/>
</dbReference>
<dbReference type="KEGG" id="rbu:PG1C_04390"/>
<organism evidence="3 4">
    <name type="scientific">Rugosibacter aromaticivorans</name>
    <dbReference type="NCBI Taxonomy" id="1565605"/>
    <lineage>
        <taxon>Bacteria</taxon>
        <taxon>Pseudomonadati</taxon>
        <taxon>Pseudomonadota</taxon>
        <taxon>Betaproteobacteria</taxon>
        <taxon>Nitrosomonadales</taxon>
        <taxon>Sterolibacteriaceae</taxon>
        <taxon>Rugosibacter</taxon>
    </lineage>
</organism>
<dbReference type="Gene3D" id="3.10.450.50">
    <property type="match status" value="1"/>
</dbReference>
<keyword evidence="3" id="KW-0223">Dioxygenase</keyword>
<dbReference type="Pfam" id="PF00866">
    <property type="entry name" value="Ring_hydroxyl_B"/>
    <property type="match status" value="1"/>
</dbReference>
<dbReference type="Proteomes" id="UP000061603">
    <property type="component" value="Chromosome"/>
</dbReference>
<dbReference type="InterPro" id="IPR000391">
    <property type="entry name" value="Rng_hydr_dOase-bsu"/>
</dbReference>